<feature type="repeat" description="WD" evidence="11">
    <location>
        <begin position="96"/>
        <end position="135"/>
    </location>
</feature>
<dbReference type="GO" id="GO:0005782">
    <property type="term" value="C:peroxisomal matrix"/>
    <property type="evidence" value="ECO:0007669"/>
    <property type="project" value="UniProtKB-SubCell"/>
</dbReference>
<dbReference type="InterPro" id="IPR019775">
    <property type="entry name" value="WD40_repeat_CS"/>
</dbReference>
<dbReference type="Pfam" id="PF00400">
    <property type="entry name" value="WD40"/>
    <property type="match status" value="3"/>
</dbReference>
<evidence type="ECO:0000256" key="3">
    <source>
        <dbReference type="ARBA" id="ARBA00022448"/>
    </source>
</evidence>
<evidence type="ECO:0000256" key="8">
    <source>
        <dbReference type="ARBA" id="ARBA00023140"/>
    </source>
</evidence>
<evidence type="ECO:0000256" key="6">
    <source>
        <dbReference type="ARBA" id="ARBA00022737"/>
    </source>
</evidence>
<dbReference type="PANTHER" id="PTHR46027:SF1">
    <property type="entry name" value="PEROXISOMAL TARGETING SIGNAL 2 RECEPTOR"/>
    <property type="match status" value="1"/>
</dbReference>
<dbReference type="EMBL" id="HBUF01242419">
    <property type="protein sequence ID" value="CAG6677379.1"/>
    <property type="molecule type" value="Transcribed_RNA"/>
</dbReference>
<dbReference type="PROSITE" id="PS50294">
    <property type="entry name" value="WD_REPEATS_REGION"/>
    <property type="match status" value="1"/>
</dbReference>
<keyword evidence="12" id="KW-0675">Receptor</keyword>
<dbReference type="PROSITE" id="PS50082">
    <property type="entry name" value="WD_REPEATS_2"/>
    <property type="match status" value="2"/>
</dbReference>
<evidence type="ECO:0000256" key="5">
    <source>
        <dbReference type="ARBA" id="ARBA00022574"/>
    </source>
</evidence>
<dbReference type="SUPFAM" id="SSF50978">
    <property type="entry name" value="WD40 repeat-like"/>
    <property type="match status" value="1"/>
</dbReference>
<keyword evidence="8" id="KW-0576">Peroxisome</keyword>
<evidence type="ECO:0000256" key="9">
    <source>
        <dbReference type="ARBA" id="ARBA00024017"/>
    </source>
</evidence>
<dbReference type="InterPro" id="IPR036322">
    <property type="entry name" value="WD40_repeat_dom_sf"/>
</dbReference>
<protein>
    <recommendedName>
        <fullName evidence="10">Peroxin-7</fullName>
    </recommendedName>
</protein>
<evidence type="ECO:0000256" key="2">
    <source>
        <dbReference type="ARBA" id="ARBA00004514"/>
    </source>
</evidence>
<dbReference type="Gene3D" id="2.130.10.10">
    <property type="entry name" value="YVTN repeat-like/Quinoprotein amine dehydrogenase"/>
    <property type="match status" value="1"/>
</dbReference>
<feature type="repeat" description="WD" evidence="11">
    <location>
        <begin position="142"/>
        <end position="177"/>
    </location>
</feature>
<evidence type="ECO:0000256" key="1">
    <source>
        <dbReference type="ARBA" id="ARBA00004253"/>
    </source>
</evidence>
<evidence type="ECO:0000256" key="11">
    <source>
        <dbReference type="PROSITE-ProRule" id="PRU00221"/>
    </source>
</evidence>
<dbReference type="InterPro" id="IPR044536">
    <property type="entry name" value="PEX7"/>
</dbReference>
<dbReference type="GO" id="GO:0016558">
    <property type="term" value="P:protein import into peroxisome matrix"/>
    <property type="evidence" value="ECO:0007669"/>
    <property type="project" value="InterPro"/>
</dbReference>
<dbReference type="InterPro" id="IPR015943">
    <property type="entry name" value="WD40/YVTN_repeat-like_dom_sf"/>
</dbReference>
<dbReference type="PROSITE" id="PS00678">
    <property type="entry name" value="WD_REPEATS_1"/>
    <property type="match status" value="2"/>
</dbReference>
<evidence type="ECO:0000256" key="7">
    <source>
        <dbReference type="ARBA" id="ARBA00022927"/>
    </source>
</evidence>
<sequence>MPSFLTPNLHCFAVKFSPTLPTTLAIAACENFGFSGGGVLMILDLSEDQLKVKGHSRCQNGVFDLSWNDNMIALAGGDGSVQIQNITLLDKPVVLYKEHALEVLSVDWNQHFILSGSWDCTVKIWDLQRQTSLSTTCTFSPVHSVAWSPMLPNTFSCAGADGKLRLWDTTMARMVSELHICSGDVLTCAWSNHDSNIIITGGSDCTIKGWDMRNSHTCLFELKGCEYPVKKVQCSPHRRSTLASVSYDLSTCIWDWQVSTNPIEIIKHHSEFVYGLDFNRHHPGQLSDCGWDSLVHVFNPKSLR</sequence>
<accession>A0A8D8SWX2</accession>
<dbReference type="InterPro" id="IPR020472">
    <property type="entry name" value="WD40_PAC1"/>
</dbReference>
<keyword evidence="4" id="KW-0963">Cytoplasm</keyword>
<dbReference type="GO" id="GO:0005829">
    <property type="term" value="C:cytosol"/>
    <property type="evidence" value="ECO:0007669"/>
    <property type="project" value="UniProtKB-SubCell"/>
</dbReference>
<evidence type="ECO:0000256" key="4">
    <source>
        <dbReference type="ARBA" id="ARBA00022490"/>
    </source>
</evidence>
<evidence type="ECO:0000256" key="10">
    <source>
        <dbReference type="ARBA" id="ARBA00032565"/>
    </source>
</evidence>
<comment type="similarity">
    <text evidence="9">Belongs to the WD repeat peroxin-7 family.</text>
</comment>
<comment type="subcellular location">
    <subcellularLocation>
        <location evidence="2">Cytoplasm</location>
        <location evidence="2">Cytosol</location>
    </subcellularLocation>
    <subcellularLocation>
        <location evidence="1">Peroxisome matrix</location>
    </subcellularLocation>
</comment>
<keyword evidence="5 11" id="KW-0853">WD repeat</keyword>
<keyword evidence="7" id="KW-0653">Protein transport</keyword>
<dbReference type="EMBL" id="HBUF01242418">
    <property type="protein sequence ID" value="CAG6677378.1"/>
    <property type="molecule type" value="Transcribed_RNA"/>
</dbReference>
<dbReference type="SMART" id="SM00320">
    <property type="entry name" value="WD40"/>
    <property type="match status" value="6"/>
</dbReference>
<keyword evidence="6" id="KW-0677">Repeat</keyword>
<dbReference type="PANTHER" id="PTHR46027">
    <property type="entry name" value="PEROXISOMAL TARGETING SIGNAL 2 RECEPTOR"/>
    <property type="match status" value="1"/>
</dbReference>
<dbReference type="GO" id="GO:0005053">
    <property type="term" value="F:peroxisome matrix targeting signal-2 binding"/>
    <property type="evidence" value="ECO:0007669"/>
    <property type="project" value="InterPro"/>
</dbReference>
<reference evidence="12" key="1">
    <citation type="submission" date="2021-05" db="EMBL/GenBank/DDBJ databases">
        <authorList>
            <person name="Alioto T."/>
            <person name="Alioto T."/>
            <person name="Gomez Garrido J."/>
        </authorList>
    </citation>
    <scope>NUCLEOTIDE SEQUENCE</scope>
</reference>
<organism evidence="12">
    <name type="scientific">Cacopsylla melanoneura</name>
    <dbReference type="NCBI Taxonomy" id="428564"/>
    <lineage>
        <taxon>Eukaryota</taxon>
        <taxon>Metazoa</taxon>
        <taxon>Ecdysozoa</taxon>
        <taxon>Arthropoda</taxon>
        <taxon>Hexapoda</taxon>
        <taxon>Insecta</taxon>
        <taxon>Pterygota</taxon>
        <taxon>Neoptera</taxon>
        <taxon>Paraneoptera</taxon>
        <taxon>Hemiptera</taxon>
        <taxon>Sternorrhyncha</taxon>
        <taxon>Psylloidea</taxon>
        <taxon>Psyllidae</taxon>
        <taxon>Psyllinae</taxon>
        <taxon>Cacopsylla</taxon>
    </lineage>
</organism>
<keyword evidence="3" id="KW-0813">Transport</keyword>
<name>A0A8D8SWX2_9HEMI</name>
<dbReference type="InterPro" id="IPR001680">
    <property type="entry name" value="WD40_rpt"/>
</dbReference>
<evidence type="ECO:0000313" key="12">
    <source>
        <dbReference type="EMBL" id="CAG6677379.1"/>
    </source>
</evidence>
<dbReference type="AlphaFoldDB" id="A0A8D8SWX2"/>
<proteinExistence type="inferred from homology"/>
<dbReference type="PRINTS" id="PR00320">
    <property type="entry name" value="GPROTEINBRPT"/>
</dbReference>